<dbReference type="Proteomes" id="UP000075809">
    <property type="component" value="Unassembled WGS sequence"/>
</dbReference>
<name>A0A151X903_9HYME</name>
<dbReference type="EMBL" id="KQ982398">
    <property type="protein sequence ID" value="KYQ56866.1"/>
    <property type="molecule type" value="Genomic_DNA"/>
</dbReference>
<dbReference type="AlphaFoldDB" id="A0A151X903"/>
<proteinExistence type="predicted"/>
<organism evidence="1 2">
    <name type="scientific">Mycetomoellerius zeteki</name>
    <dbReference type="NCBI Taxonomy" id="64791"/>
    <lineage>
        <taxon>Eukaryota</taxon>
        <taxon>Metazoa</taxon>
        <taxon>Ecdysozoa</taxon>
        <taxon>Arthropoda</taxon>
        <taxon>Hexapoda</taxon>
        <taxon>Insecta</taxon>
        <taxon>Pterygota</taxon>
        <taxon>Neoptera</taxon>
        <taxon>Endopterygota</taxon>
        <taxon>Hymenoptera</taxon>
        <taxon>Apocrita</taxon>
        <taxon>Aculeata</taxon>
        <taxon>Formicoidea</taxon>
        <taxon>Formicidae</taxon>
        <taxon>Myrmicinae</taxon>
        <taxon>Mycetomoellerius</taxon>
    </lineage>
</organism>
<evidence type="ECO:0000313" key="1">
    <source>
        <dbReference type="EMBL" id="KYQ56866.1"/>
    </source>
</evidence>
<reference evidence="1 2" key="1">
    <citation type="submission" date="2015-09" db="EMBL/GenBank/DDBJ databases">
        <title>Trachymyrmex zeteki WGS genome.</title>
        <authorList>
            <person name="Nygaard S."/>
            <person name="Hu H."/>
            <person name="Boomsma J."/>
            <person name="Zhang G."/>
        </authorList>
    </citation>
    <scope>NUCLEOTIDE SEQUENCE [LARGE SCALE GENOMIC DNA]</scope>
    <source>
        <strain evidence="1">Tzet28-1</strain>
        <tissue evidence="1">Whole body</tissue>
    </source>
</reference>
<keyword evidence="2" id="KW-1185">Reference proteome</keyword>
<sequence>MYLCALRIQVKDVARKSNLKASLSQTKNHFPMRVLDFTYHFSARINVNAELRLTKLYFILHSSKRERKNRTALRMDVDIGGANCSSNDALLPTPPSPTTTNLKVIRLSLFGGRVILPLDPLLLLRPLLRLPILPTLLTCLFSSANTCRMANCLFNPKGPVTIRAFRKFTGISSEKMHWYHRNALAHCRSRVKVRNEKLCGKNTIKIRHRRSEYAKRQLLPSLKLILQ</sequence>
<protein>
    <submittedName>
        <fullName evidence="1">Uncharacterized protein</fullName>
    </submittedName>
</protein>
<accession>A0A151X903</accession>
<evidence type="ECO:0000313" key="2">
    <source>
        <dbReference type="Proteomes" id="UP000075809"/>
    </source>
</evidence>
<gene>
    <name evidence="1" type="ORF">ALC60_04189</name>
</gene>